<comment type="caution">
    <text evidence="2">The sequence shown here is derived from an EMBL/GenBank/DDBJ whole genome shotgun (WGS) entry which is preliminary data.</text>
</comment>
<proteinExistence type="predicted"/>
<feature type="transmembrane region" description="Helical" evidence="1">
    <location>
        <begin position="12"/>
        <end position="33"/>
    </location>
</feature>
<evidence type="ECO:0000313" key="2">
    <source>
        <dbReference type="EMBL" id="GGN84886.1"/>
    </source>
</evidence>
<name>A0A917YB10_9ACTN</name>
<gene>
    <name evidence="2" type="ORF">GCM10011579_075350</name>
</gene>
<dbReference type="EMBL" id="BMMM01000017">
    <property type="protein sequence ID" value="GGN84886.1"/>
    <property type="molecule type" value="Genomic_DNA"/>
</dbReference>
<dbReference type="InterPro" id="IPR046151">
    <property type="entry name" value="DUF6153"/>
</dbReference>
<sequence>MVTTSRHERTEGAFGHLLLVVVLALGVFLMHTLGHSDCCSPASATSSSSHTSPMALDTAPQAGADLHAEASAFIEWVSWDKPGQATTPHTPLMPMDVLSLCVAVLLSAWVLTALVRSALARRAYWTAASLLRGPVVVRPNPPPRTPDLTQLSVLRL</sequence>
<keyword evidence="1" id="KW-0472">Membrane</keyword>
<dbReference type="Proteomes" id="UP000600365">
    <property type="component" value="Unassembled WGS sequence"/>
</dbReference>
<keyword evidence="1" id="KW-0812">Transmembrane</keyword>
<dbReference type="RefSeq" id="WP_189190582.1">
    <property type="nucleotide sequence ID" value="NZ_BMMM01000017.1"/>
</dbReference>
<dbReference type="AlphaFoldDB" id="A0A917YB10"/>
<reference evidence="2 3" key="1">
    <citation type="journal article" date="2014" name="Int. J. Syst. Evol. Microbiol.">
        <title>Complete genome sequence of Corynebacterium casei LMG S-19264T (=DSM 44701T), isolated from a smear-ripened cheese.</title>
        <authorList>
            <consortium name="US DOE Joint Genome Institute (JGI-PGF)"/>
            <person name="Walter F."/>
            <person name="Albersmeier A."/>
            <person name="Kalinowski J."/>
            <person name="Ruckert C."/>
        </authorList>
    </citation>
    <scope>NUCLEOTIDE SEQUENCE [LARGE SCALE GENOMIC DNA]</scope>
    <source>
        <strain evidence="2 3">CGMCC 4.7111</strain>
    </source>
</reference>
<keyword evidence="3" id="KW-1185">Reference proteome</keyword>
<protein>
    <submittedName>
        <fullName evidence="2">Uncharacterized protein</fullName>
    </submittedName>
</protein>
<dbReference type="Pfam" id="PF19650">
    <property type="entry name" value="DUF6153"/>
    <property type="match status" value="1"/>
</dbReference>
<accession>A0A917YB10</accession>
<feature type="transmembrane region" description="Helical" evidence="1">
    <location>
        <begin position="97"/>
        <end position="115"/>
    </location>
</feature>
<organism evidence="2 3">
    <name type="scientific">Streptomyces albiflavescens</name>
    <dbReference type="NCBI Taxonomy" id="1623582"/>
    <lineage>
        <taxon>Bacteria</taxon>
        <taxon>Bacillati</taxon>
        <taxon>Actinomycetota</taxon>
        <taxon>Actinomycetes</taxon>
        <taxon>Kitasatosporales</taxon>
        <taxon>Streptomycetaceae</taxon>
        <taxon>Streptomyces</taxon>
    </lineage>
</organism>
<evidence type="ECO:0000313" key="3">
    <source>
        <dbReference type="Proteomes" id="UP000600365"/>
    </source>
</evidence>
<keyword evidence="1" id="KW-1133">Transmembrane helix</keyword>
<evidence type="ECO:0000256" key="1">
    <source>
        <dbReference type="SAM" id="Phobius"/>
    </source>
</evidence>